<dbReference type="InterPro" id="IPR005564">
    <property type="entry name" value="Major_capsid_GpE"/>
</dbReference>
<dbReference type="EMBL" id="FRAL01000003">
    <property type="protein sequence ID" value="SHK53749.1"/>
    <property type="molecule type" value="Genomic_DNA"/>
</dbReference>
<dbReference type="RefSeq" id="WP_064699324.1">
    <property type="nucleotide sequence ID" value="NZ_BDEO01000006.1"/>
</dbReference>
<name>A0A1M6TA71_9GAMM</name>
<reference evidence="2" key="1">
    <citation type="submission" date="2016-11" db="EMBL/GenBank/DDBJ databases">
        <authorList>
            <person name="Varghese N."/>
            <person name="Submissions S."/>
        </authorList>
    </citation>
    <scope>NUCLEOTIDE SEQUENCE [LARGE SCALE GENOMIC DNA]</scope>
    <source>
        <strain evidence="2">ALO Sharm</strain>
    </source>
</reference>
<dbReference type="AlphaFoldDB" id="A0A1M6TA71"/>
<dbReference type="Proteomes" id="UP000184248">
    <property type="component" value="Unassembled WGS sequence"/>
</dbReference>
<organism evidence="1 2">
    <name type="scientific">Halomonas caseinilytica</name>
    <dbReference type="NCBI Taxonomy" id="438744"/>
    <lineage>
        <taxon>Bacteria</taxon>
        <taxon>Pseudomonadati</taxon>
        <taxon>Pseudomonadota</taxon>
        <taxon>Gammaproteobacteria</taxon>
        <taxon>Oceanospirillales</taxon>
        <taxon>Halomonadaceae</taxon>
        <taxon>Halomonas</taxon>
    </lineage>
</organism>
<protein>
    <submittedName>
        <fullName evidence="1">Phage major capsid protein E</fullName>
    </submittedName>
</protein>
<keyword evidence="2" id="KW-1185">Reference proteome</keyword>
<gene>
    <name evidence="1" type="ORF">SAMN05192556_103264</name>
</gene>
<dbReference type="OrthoDB" id="6388191at2"/>
<evidence type="ECO:0000313" key="2">
    <source>
        <dbReference type="Proteomes" id="UP000184248"/>
    </source>
</evidence>
<evidence type="ECO:0000313" key="1">
    <source>
        <dbReference type="EMBL" id="SHK53749.1"/>
    </source>
</evidence>
<sequence>MGIFDSDIFSLSSLTAAINEVQYVPSQIGQAGLFEAEGISTTSLVIEKDGDTLGLVENKPRGAPGTVVGADKRTGVSFHTAHLPTTATINADEVQNVRAFGSEDQEQAVQTVVNRRLAKMARRIDMTHEHHKLGAIMGKVLDSDGSTVIYDLFQTFGMTQQTVEMALDTASTDVKGKSLDIHEKVENALGGLSYTGITVRCGKSFWRKLISHKAVKEAYERYQAGAQLREDPRDGFMFGGIFWERYRGGGPIKIADTEAYASPEGVMDLFISRFAPGDYMDTVNTLGLPFYASSEPLDHNKGVSLEAQSNPAHLCTRPKVNIKLYENTAP</sequence>
<accession>A0A1M6TA71</accession>
<dbReference type="Pfam" id="PF03864">
    <property type="entry name" value="Phage_cap_E"/>
    <property type="match status" value="1"/>
</dbReference>
<proteinExistence type="predicted"/>